<dbReference type="InterPro" id="IPR008925">
    <property type="entry name" value="aa_tRNA-synth_I_cd-bd_sf"/>
</dbReference>
<keyword evidence="2 8" id="KW-0963">Cytoplasm</keyword>
<dbReference type="InterPro" id="IPR014729">
    <property type="entry name" value="Rossmann-like_a/b/a_fold"/>
</dbReference>
<dbReference type="InterPro" id="IPR045462">
    <property type="entry name" value="aa-tRNA-synth_I_cd-bd"/>
</dbReference>
<dbReference type="GO" id="GO:0000049">
    <property type="term" value="F:tRNA binding"/>
    <property type="evidence" value="ECO:0007669"/>
    <property type="project" value="InterPro"/>
</dbReference>
<evidence type="ECO:0000256" key="7">
    <source>
        <dbReference type="ARBA" id="ARBA00023146"/>
    </source>
</evidence>
<feature type="binding site" evidence="8">
    <location>
        <position position="116"/>
    </location>
    <ligand>
        <name>Zn(2+)</name>
        <dbReference type="ChEBI" id="CHEBI:29105"/>
    </ligand>
</feature>
<comment type="subunit">
    <text evidence="8">Monomer.</text>
</comment>
<name>A0A1F6NIR1_9BACT</name>
<dbReference type="PROSITE" id="PS00178">
    <property type="entry name" value="AA_TRNA_LIGASE_I"/>
    <property type="match status" value="1"/>
</dbReference>
<feature type="binding site" evidence="8">
    <location>
        <position position="141"/>
    </location>
    <ligand>
        <name>Zn(2+)</name>
        <dbReference type="ChEBI" id="CHEBI:29105"/>
    </ligand>
</feature>
<comment type="cofactor">
    <cofactor evidence="8">
        <name>Zn(2+)</name>
        <dbReference type="ChEBI" id="CHEBI:29105"/>
    </cofactor>
    <text evidence="8">Binds 1 zinc ion per subunit.</text>
</comment>
<comment type="similarity">
    <text evidence="1 8">Belongs to the class-I aminoacyl-tRNA synthetase family. Glutamate--tRNA ligase type 1 subfamily.</text>
</comment>
<keyword evidence="6 8" id="KW-0648">Protein biosynthesis</keyword>
<feature type="domain" description="Glutamyl/glutaminyl-tRNA synthetase class Ib catalytic" evidence="9">
    <location>
        <begin position="3"/>
        <end position="327"/>
    </location>
</feature>
<dbReference type="PANTHER" id="PTHR43311">
    <property type="entry name" value="GLUTAMATE--TRNA LIGASE"/>
    <property type="match status" value="1"/>
</dbReference>
<dbReference type="Pfam" id="PF19269">
    <property type="entry name" value="Anticodon_2"/>
    <property type="match status" value="1"/>
</dbReference>
<organism evidence="11 12">
    <name type="scientific">Candidatus Magasanikbacteria bacterium RIFOXYA2_FULL_44_8</name>
    <dbReference type="NCBI Taxonomy" id="1798696"/>
    <lineage>
        <taxon>Bacteria</taxon>
        <taxon>Candidatus Magasanikiibacteriota</taxon>
    </lineage>
</organism>
<dbReference type="InterPro" id="IPR020751">
    <property type="entry name" value="aa-tRNA-synth_I_codon-bd_sub2"/>
</dbReference>
<feature type="binding site" evidence="8">
    <location>
        <position position="114"/>
    </location>
    <ligand>
        <name>Zn(2+)</name>
        <dbReference type="ChEBI" id="CHEBI:29105"/>
    </ligand>
</feature>
<keyword evidence="4 8" id="KW-0547">Nucleotide-binding</keyword>
<keyword evidence="7 8" id="KW-0030">Aminoacyl-tRNA synthetase</keyword>
<evidence type="ECO:0000256" key="5">
    <source>
        <dbReference type="ARBA" id="ARBA00022840"/>
    </source>
</evidence>
<dbReference type="SUPFAM" id="SSF48163">
    <property type="entry name" value="An anticodon-binding domain of class I aminoacyl-tRNA synthetases"/>
    <property type="match status" value="1"/>
</dbReference>
<feature type="binding site" evidence="8">
    <location>
        <position position="143"/>
    </location>
    <ligand>
        <name>Zn(2+)</name>
        <dbReference type="ChEBI" id="CHEBI:29105"/>
    </ligand>
</feature>
<feature type="domain" description="Aminoacyl-tRNA synthetase class I anticodon-binding" evidence="10">
    <location>
        <begin position="341"/>
        <end position="485"/>
    </location>
</feature>
<evidence type="ECO:0000259" key="9">
    <source>
        <dbReference type="Pfam" id="PF00749"/>
    </source>
</evidence>
<dbReference type="InterPro" id="IPR004527">
    <property type="entry name" value="Glu-tRNA-ligase_bac/mito"/>
</dbReference>
<dbReference type="GO" id="GO:0005737">
    <property type="term" value="C:cytoplasm"/>
    <property type="evidence" value="ECO:0007669"/>
    <property type="project" value="UniProtKB-SubCell"/>
</dbReference>
<evidence type="ECO:0000256" key="4">
    <source>
        <dbReference type="ARBA" id="ARBA00022741"/>
    </source>
</evidence>
<dbReference type="EC" id="6.1.1.17" evidence="8"/>
<dbReference type="CDD" id="cd00808">
    <property type="entry name" value="GluRS_core"/>
    <property type="match status" value="1"/>
</dbReference>
<reference evidence="11 12" key="1">
    <citation type="journal article" date="2016" name="Nat. Commun.">
        <title>Thousands of microbial genomes shed light on interconnected biogeochemical processes in an aquifer system.</title>
        <authorList>
            <person name="Anantharaman K."/>
            <person name="Brown C.T."/>
            <person name="Hug L.A."/>
            <person name="Sharon I."/>
            <person name="Castelle C.J."/>
            <person name="Probst A.J."/>
            <person name="Thomas B.C."/>
            <person name="Singh A."/>
            <person name="Wilkins M.J."/>
            <person name="Karaoz U."/>
            <person name="Brodie E.L."/>
            <person name="Williams K.H."/>
            <person name="Hubbard S.S."/>
            <person name="Banfield J.F."/>
        </authorList>
    </citation>
    <scope>NUCLEOTIDE SEQUENCE [LARGE SCALE GENOMIC DNA]</scope>
</reference>
<evidence type="ECO:0000256" key="2">
    <source>
        <dbReference type="ARBA" id="ARBA00022490"/>
    </source>
</evidence>
<evidence type="ECO:0000313" key="11">
    <source>
        <dbReference type="EMBL" id="OGH83769.1"/>
    </source>
</evidence>
<dbReference type="InterPro" id="IPR033910">
    <property type="entry name" value="GluRS_core"/>
</dbReference>
<evidence type="ECO:0000256" key="1">
    <source>
        <dbReference type="ARBA" id="ARBA00007894"/>
    </source>
</evidence>
<comment type="catalytic activity">
    <reaction evidence="8">
        <text>tRNA(Glu) + L-glutamate + ATP = L-glutamyl-tRNA(Glu) + AMP + diphosphate</text>
        <dbReference type="Rhea" id="RHEA:23540"/>
        <dbReference type="Rhea" id="RHEA-COMP:9663"/>
        <dbReference type="Rhea" id="RHEA-COMP:9680"/>
        <dbReference type="ChEBI" id="CHEBI:29985"/>
        <dbReference type="ChEBI" id="CHEBI:30616"/>
        <dbReference type="ChEBI" id="CHEBI:33019"/>
        <dbReference type="ChEBI" id="CHEBI:78442"/>
        <dbReference type="ChEBI" id="CHEBI:78520"/>
        <dbReference type="ChEBI" id="CHEBI:456215"/>
        <dbReference type="EC" id="6.1.1.17"/>
    </reaction>
</comment>
<keyword evidence="3 8" id="KW-0436">Ligase</keyword>
<evidence type="ECO:0000256" key="3">
    <source>
        <dbReference type="ARBA" id="ARBA00022598"/>
    </source>
</evidence>
<dbReference type="Gene3D" id="1.10.10.350">
    <property type="match status" value="1"/>
</dbReference>
<evidence type="ECO:0000256" key="6">
    <source>
        <dbReference type="ARBA" id="ARBA00022917"/>
    </source>
</evidence>
<dbReference type="GO" id="GO:0008270">
    <property type="term" value="F:zinc ion binding"/>
    <property type="evidence" value="ECO:0007669"/>
    <property type="project" value="UniProtKB-UniRule"/>
</dbReference>
<dbReference type="GO" id="GO:0005524">
    <property type="term" value="F:ATP binding"/>
    <property type="evidence" value="ECO:0007669"/>
    <property type="project" value="UniProtKB-UniRule"/>
</dbReference>
<dbReference type="EMBL" id="MFQR01000064">
    <property type="protein sequence ID" value="OGH83769.1"/>
    <property type="molecule type" value="Genomic_DNA"/>
</dbReference>
<comment type="caution">
    <text evidence="11">The sequence shown here is derived from an EMBL/GenBank/DDBJ whole genome shotgun (WGS) entry which is preliminary data.</text>
</comment>
<feature type="binding site" evidence="8">
    <location>
        <position position="261"/>
    </location>
    <ligand>
        <name>ATP</name>
        <dbReference type="ChEBI" id="CHEBI:30616"/>
    </ligand>
</feature>
<keyword evidence="8" id="KW-0479">Metal-binding</keyword>
<gene>
    <name evidence="8" type="primary">gltX</name>
    <name evidence="11" type="ORF">A2261_03785</name>
</gene>
<dbReference type="PANTHER" id="PTHR43311:SF2">
    <property type="entry name" value="GLUTAMATE--TRNA LIGASE, MITOCHONDRIAL-RELATED"/>
    <property type="match status" value="1"/>
</dbReference>
<feature type="short sequence motif" description="'KMSKS' region" evidence="8">
    <location>
        <begin position="258"/>
        <end position="262"/>
    </location>
</feature>
<keyword evidence="5 8" id="KW-0067">ATP-binding</keyword>
<dbReference type="InterPro" id="IPR000924">
    <property type="entry name" value="Glu/Gln-tRNA-synth"/>
</dbReference>
<dbReference type="FunFam" id="3.40.50.620:FF:000045">
    <property type="entry name" value="Glutamate--tRNA ligase, mitochondrial"/>
    <property type="match status" value="1"/>
</dbReference>
<dbReference type="Proteomes" id="UP000177803">
    <property type="component" value="Unassembled WGS sequence"/>
</dbReference>
<comment type="function">
    <text evidence="8">Catalyzes the attachment of glutamate to tRNA(Glu) in a two-step reaction: glutamate is first activated by ATP to form Glu-AMP and then transferred to the acceptor end of tRNA(Glu).</text>
</comment>
<dbReference type="Gene3D" id="1.10.8.70">
    <property type="entry name" value="Glutamate-tRNA synthetase, class I, anticodon-binding domain 1"/>
    <property type="match status" value="1"/>
</dbReference>
<dbReference type="SUPFAM" id="SSF52374">
    <property type="entry name" value="Nucleotidylyl transferase"/>
    <property type="match status" value="1"/>
</dbReference>
<dbReference type="InterPro" id="IPR020752">
    <property type="entry name" value="Glu-tRNA-synth_I_codon-bd_sub1"/>
</dbReference>
<keyword evidence="8" id="KW-0862">Zinc</keyword>
<dbReference type="InterPro" id="IPR020058">
    <property type="entry name" value="Glu/Gln-tRNA-synth_Ib_cat-dom"/>
</dbReference>
<dbReference type="NCBIfam" id="TIGR00464">
    <property type="entry name" value="gltX_bact"/>
    <property type="match status" value="1"/>
</dbReference>
<feature type="short sequence motif" description="'HIGH' region" evidence="8">
    <location>
        <begin position="9"/>
        <end position="19"/>
    </location>
</feature>
<dbReference type="HAMAP" id="MF_00022">
    <property type="entry name" value="Glu_tRNA_synth_type1"/>
    <property type="match status" value="1"/>
</dbReference>
<dbReference type="PRINTS" id="PR00987">
    <property type="entry name" value="TRNASYNTHGLU"/>
</dbReference>
<accession>A0A1F6NIR1</accession>
<dbReference type="Gene3D" id="3.40.50.620">
    <property type="entry name" value="HUPs"/>
    <property type="match status" value="1"/>
</dbReference>
<protein>
    <recommendedName>
        <fullName evidence="8">Glutamate--tRNA ligase</fullName>
        <ecNumber evidence="8">6.1.1.17</ecNumber>
    </recommendedName>
    <alternativeName>
        <fullName evidence="8">Glutamyl-tRNA synthetase</fullName>
        <shortName evidence="8">GluRS</shortName>
    </alternativeName>
</protein>
<proteinExistence type="inferred from homology"/>
<dbReference type="AlphaFoldDB" id="A0A1F6NIR1"/>
<comment type="subcellular location">
    <subcellularLocation>
        <location evidence="8">Cytoplasm</location>
    </subcellularLocation>
</comment>
<dbReference type="InterPro" id="IPR001412">
    <property type="entry name" value="aa-tRNA-synth_I_CS"/>
</dbReference>
<evidence type="ECO:0000313" key="12">
    <source>
        <dbReference type="Proteomes" id="UP000177803"/>
    </source>
</evidence>
<dbReference type="Pfam" id="PF00749">
    <property type="entry name" value="tRNA-synt_1c"/>
    <property type="match status" value="1"/>
</dbReference>
<dbReference type="GO" id="GO:0006424">
    <property type="term" value="P:glutamyl-tRNA aminoacylation"/>
    <property type="evidence" value="ECO:0007669"/>
    <property type="project" value="UniProtKB-UniRule"/>
</dbReference>
<evidence type="ECO:0000259" key="10">
    <source>
        <dbReference type="Pfam" id="PF19269"/>
    </source>
</evidence>
<evidence type="ECO:0000256" key="8">
    <source>
        <dbReference type="HAMAP-Rule" id="MF_00022"/>
    </source>
</evidence>
<sequence>MSVRTRFAPSPTGYLHIGGLRTALYAYLVAKQNNGQFLLRIEDTDRERFVADGTKNILDSLQWAGLTPDEGVVLDKDGKPTQIGNHGPYIQSQRLDIYKKYADQLLNQGDAYYCFCTSERLGELRKVQQLNKLPTGYDGHCREIDPTEAKKRVVAGEKHVVRMKMPKEGETVFNDLIRGEIRFQNNLVDDQVLMKTDGFPTYHLAVVVDDHLMEISHVTRAEEWISSTPKHLQLYKFFGWEPPLFAHLPQLLNNDRSKLSKRQGDVAAMDYAKKGYLREAMINFLAFLGWNPGTSQDVFSLDELVKTFDLSKVSKAGAVFNMEKLDWCNREFLKILPIETLAERALPYFIEAQIATDTARLEKIIPLERERVTTLAELPAALSFVFNLPDYDGAIIVWKKSNSDEAKKVLEDLKKLMNTFSVQDWNKANLEVKVGEWVKGSSLSNGVVLWPLRVALSGQQNSPGPFEIATVLGKDESLRRIALAIEKLQ</sequence>
<dbReference type="InterPro" id="IPR049940">
    <property type="entry name" value="GluQ/Sye"/>
</dbReference>
<dbReference type="GO" id="GO:0004818">
    <property type="term" value="F:glutamate-tRNA ligase activity"/>
    <property type="evidence" value="ECO:0007669"/>
    <property type="project" value="UniProtKB-UniRule"/>
</dbReference>